<evidence type="ECO:0000313" key="3">
    <source>
        <dbReference type="EMBL" id="WEF30715.1"/>
    </source>
</evidence>
<proteinExistence type="predicted"/>
<keyword evidence="2" id="KW-0472">Membrane</keyword>
<keyword evidence="2" id="KW-0812">Transmembrane</keyword>
<evidence type="ECO:0000313" key="4">
    <source>
        <dbReference type="Proteomes" id="UP001216510"/>
    </source>
</evidence>
<dbReference type="Proteomes" id="UP001216510">
    <property type="component" value="Chromosome"/>
</dbReference>
<name>A0ABY8B4K1_9BURK</name>
<keyword evidence="4" id="KW-1185">Reference proteome</keyword>
<feature type="transmembrane region" description="Helical" evidence="2">
    <location>
        <begin position="127"/>
        <end position="147"/>
    </location>
</feature>
<dbReference type="RefSeq" id="WP_277413511.1">
    <property type="nucleotide sequence ID" value="NZ_CP119083.1"/>
</dbReference>
<gene>
    <name evidence="3" type="ORF">PX653_14650</name>
</gene>
<organism evidence="3 4">
    <name type="scientific">Pseudoduganella chitinolytica</name>
    <dbReference type="NCBI Taxonomy" id="34070"/>
    <lineage>
        <taxon>Bacteria</taxon>
        <taxon>Pseudomonadati</taxon>
        <taxon>Pseudomonadota</taxon>
        <taxon>Betaproteobacteria</taxon>
        <taxon>Burkholderiales</taxon>
        <taxon>Oxalobacteraceae</taxon>
        <taxon>Telluria group</taxon>
        <taxon>Pseudoduganella</taxon>
    </lineage>
</organism>
<protein>
    <submittedName>
        <fullName evidence="3">Uncharacterized protein</fullName>
    </submittedName>
</protein>
<evidence type="ECO:0000256" key="2">
    <source>
        <dbReference type="SAM" id="Phobius"/>
    </source>
</evidence>
<reference evidence="3 4" key="1">
    <citation type="submission" date="2023-02" db="EMBL/GenBank/DDBJ databases">
        <title>Gemone sequence of Telluria chitinolytica ACM 3522T.</title>
        <authorList>
            <person name="Frediansyah A."/>
            <person name="Miess H."/>
            <person name="Gross H."/>
        </authorList>
    </citation>
    <scope>NUCLEOTIDE SEQUENCE [LARGE SCALE GENOMIC DNA]</scope>
    <source>
        <strain evidence="3 4">ACM 3522</strain>
    </source>
</reference>
<evidence type="ECO:0000256" key="1">
    <source>
        <dbReference type="SAM" id="MobiDB-lite"/>
    </source>
</evidence>
<accession>A0ABY8B4K1</accession>
<keyword evidence="2" id="KW-1133">Transmembrane helix</keyword>
<sequence length="190" mass="20786">MPARESMYRVLVEDPDDVLGALAYTAYKRHQDEVMTKIEHDTGQPPTQADYESFFKMTSTPASTDMYFQRAEALINAFLTETLEQRAVELESQFAATATAETLKAIRAKQDEKRTWRGWVADSLGNLAVNFVTILLIAGVVAGVSAIDSATGLWKYNVDALFGTEHAAPAPPSGRQVPVPVAPGNPARQQ</sequence>
<dbReference type="EMBL" id="CP119083">
    <property type="protein sequence ID" value="WEF30715.1"/>
    <property type="molecule type" value="Genomic_DNA"/>
</dbReference>
<feature type="region of interest" description="Disordered" evidence="1">
    <location>
        <begin position="167"/>
        <end position="190"/>
    </location>
</feature>